<dbReference type="GO" id="GO:0035091">
    <property type="term" value="F:phosphatidylinositol binding"/>
    <property type="evidence" value="ECO:0007669"/>
    <property type="project" value="InterPro"/>
</dbReference>
<feature type="compositionally biased region" description="Basic and acidic residues" evidence="1">
    <location>
        <begin position="359"/>
        <end position="368"/>
    </location>
</feature>
<protein>
    <recommendedName>
        <fullName evidence="2">PX domain-containing protein</fullName>
    </recommendedName>
</protein>
<evidence type="ECO:0000259" key="2">
    <source>
        <dbReference type="PROSITE" id="PS50195"/>
    </source>
</evidence>
<feature type="domain" description="PX" evidence="2">
    <location>
        <begin position="1"/>
        <end position="110"/>
    </location>
</feature>
<dbReference type="PROSITE" id="PS50195">
    <property type="entry name" value="PX"/>
    <property type="match status" value="1"/>
</dbReference>
<dbReference type="EMBL" id="CANTFL010000080">
    <property type="protein sequence ID" value="CAI5711310.1"/>
    <property type="molecule type" value="Genomic_DNA"/>
</dbReference>
<organism evidence="3 4">
    <name type="scientific">Hyaloperonospora brassicae</name>
    <name type="common">Brassica downy mildew</name>
    <name type="synonym">Peronospora brassicae</name>
    <dbReference type="NCBI Taxonomy" id="162125"/>
    <lineage>
        <taxon>Eukaryota</taxon>
        <taxon>Sar</taxon>
        <taxon>Stramenopiles</taxon>
        <taxon>Oomycota</taxon>
        <taxon>Peronosporomycetes</taxon>
        <taxon>Peronosporales</taxon>
        <taxon>Peronosporaceae</taxon>
        <taxon>Hyaloperonospora</taxon>
    </lineage>
</organism>
<evidence type="ECO:0000313" key="3">
    <source>
        <dbReference type="EMBL" id="CAI5711310.1"/>
    </source>
</evidence>
<feature type="region of interest" description="Disordered" evidence="1">
    <location>
        <begin position="196"/>
        <end position="394"/>
    </location>
</feature>
<feature type="compositionally biased region" description="Acidic residues" evidence="1">
    <location>
        <begin position="330"/>
        <end position="358"/>
    </location>
</feature>
<sequence>MKTLSAHISGFYWSSFHAYTTEVAVHGHRWRLGLRYSKFHSFYDQLMEQVAGFDAEFPPKGTLFFTPKPEERQQQLEVFLQQVLAFYAAKGYPVEVENLLCDLLKVPGHLRSPEHEDDDDGSTGTESGLDELVEPNAKKKTVDEEGDEELKTKSVAMSGGAEAHAGGGKGSGGDKEKEDVVAAAELVPTVAAVALETSSAEQTAEARGEKDEADVEAETSVGADDSEEADGADEEAKVRVETATIAASNEGVVVAEEEGAEALEAVKDDEGADAADDVQEAVSTVERHDEVDGADEETTDAQADADAIEEDGEEGSGERHEAETQVETPVMEEDCGEDQVADDEEGAQVETLASEEDQEAGREEHDAMEAQAETRVMEEDREEASTADDEVEAQAKTRVIEEDCEEARAVDDDAEATAATPLFAEDSKMTEEATVEDMHQEDTTDCAVQQTPVEAAAEEAVKEVTCTKPQECTALQYERPCEQSVVESEAHESTTTLSSSTTVEKRFASESLSGAQVTKNPKQLDARRCVYSWFTVQLPKSMLQFIRQRCMRKTNLAVLCVALLLPVVLGRS</sequence>
<dbReference type="AlphaFoldDB" id="A0AAV0T1Z1"/>
<evidence type="ECO:0000256" key="1">
    <source>
        <dbReference type="SAM" id="MobiDB-lite"/>
    </source>
</evidence>
<dbReference type="Pfam" id="PF00787">
    <property type="entry name" value="PX"/>
    <property type="match status" value="1"/>
</dbReference>
<proteinExistence type="predicted"/>
<name>A0AAV0T1Z1_HYABA</name>
<dbReference type="Gene3D" id="3.30.1520.10">
    <property type="entry name" value="Phox-like domain"/>
    <property type="match status" value="1"/>
</dbReference>
<accession>A0AAV0T1Z1</accession>
<dbReference type="InterPro" id="IPR036871">
    <property type="entry name" value="PX_dom_sf"/>
</dbReference>
<feature type="compositionally biased region" description="Acidic residues" evidence="1">
    <location>
        <begin position="224"/>
        <end position="233"/>
    </location>
</feature>
<feature type="compositionally biased region" description="Acidic residues" evidence="1">
    <location>
        <begin position="379"/>
        <end position="392"/>
    </location>
</feature>
<feature type="region of interest" description="Disordered" evidence="1">
    <location>
        <begin position="112"/>
        <end position="178"/>
    </location>
</feature>
<feature type="compositionally biased region" description="Acidic residues" evidence="1">
    <location>
        <begin position="306"/>
        <end position="315"/>
    </location>
</feature>
<dbReference type="Proteomes" id="UP001162031">
    <property type="component" value="Unassembled WGS sequence"/>
</dbReference>
<gene>
    <name evidence="3" type="ORF">HBR001_LOCUS637</name>
</gene>
<dbReference type="SUPFAM" id="SSF64268">
    <property type="entry name" value="PX domain"/>
    <property type="match status" value="1"/>
</dbReference>
<reference evidence="3" key="1">
    <citation type="submission" date="2022-12" db="EMBL/GenBank/DDBJ databases">
        <authorList>
            <person name="Webb A."/>
        </authorList>
    </citation>
    <scope>NUCLEOTIDE SEQUENCE</scope>
    <source>
        <strain evidence="3">Hp1</strain>
    </source>
</reference>
<feature type="compositionally biased region" description="Acidic residues" evidence="1">
    <location>
        <begin position="270"/>
        <end position="279"/>
    </location>
</feature>
<comment type="caution">
    <text evidence="3">The sequence shown here is derived from an EMBL/GenBank/DDBJ whole genome shotgun (WGS) entry which is preliminary data.</text>
</comment>
<evidence type="ECO:0000313" key="4">
    <source>
        <dbReference type="Proteomes" id="UP001162031"/>
    </source>
</evidence>
<keyword evidence="4" id="KW-1185">Reference proteome</keyword>
<dbReference type="InterPro" id="IPR001683">
    <property type="entry name" value="PX_dom"/>
</dbReference>